<evidence type="ECO:0000256" key="1">
    <source>
        <dbReference type="ARBA" id="ARBA00004690"/>
    </source>
</evidence>
<dbReference type="AlphaFoldDB" id="A0A077X321"/>
<protein>
    <recommendedName>
        <fullName evidence="7">Uridine kinase</fullName>
        <ecNumber evidence="7">2.7.1.48</ecNumber>
    </recommendedName>
</protein>
<dbReference type="GO" id="GO:0044206">
    <property type="term" value="P:UMP salvage"/>
    <property type="evidence" value="ECO:0007669"/>
    <property type="project" value="UniProtKB-UniPathway"/>
</dbReference>
<evidence type="ECO:0000259" key="9">
    <source>
        <dbReference type="Pfam" id="PF14681"/>
    </source>
</evidence>
<dbReference type="GO" id="GO:0004849">
    <property type="term" value="F:uridine kinase activity"/>
    <property type="evidence" value="ECO:0007669"/>
    <property type="project" value="UniProtKB-EC"/>
</dbReference>
<comment type="catalytic activity">
    <reaction evidence="7">
        <text>uridine + ATP = UMP + ADP + H(+)</text>
        <dbReference type="Rhea" id="RHEA:16825"/>
        <dbReference type="ChEBI" id="CHEBI:15378"/>
        <dbReference type="ChEBI" id="CHEBI:16704"/>
        <dbReference type="ChEBI" id="CHEBI:30616"/>
        <dbReference type="ChEBI" id="CHEBI:57865"/>
        <dbReference type="ChEBI" id="CHEBI:456216"/>
        <dbReference type="EC" id="2.7.1.48"/>
    </reaction>
</comment>
<dbReference type="GO" id="GO:0044211">
    <property type="term" value="P:CTP salvage"/>
    <property type="evidence" value="ECO:0007669"/>
    <property type="project" value="UniProtKB-UniPathway"/>
</dbReference>
<comment type="pathway">
    <text evidence="1 7">Pyrimidine metabolism; UMP biosynthesis via salvage pathway; UMP from uridine: step 1/1.</text>
</comment>
<dbReference type="CDD" id="cd06223">
    <property type="entry name" value="PRTases_typeI"/>
    <property type="match status" value="1"/>
</dbReference>
<dbReference type="InterPro" id="IPR006083">
    <property type="entry name" value="PRK/URK"/>
</dbReference>
<dbReference type="EMBL" id="LK023379">
    <property type="protein sequence ID" value="CDS13427.1"/>
    <property type="molecule type" value="Genomic_DNA"/>
</dbReference>
<dbReference type="NCBIfam" id="NF004018">
    <property type="entry name" value="PRK05480.1"/>
    <property type="match status" value="1"/>
</dbReference>
<dbReference type="SUPFAM" id="SSF52540">
    <property type="entry name" value="P-loop containing nucleoside triphosphate hydrolases"/>
    <property type="match status" value="1"/>
</dbReference>
<dbReference type="NCBIfam" id="NF001097">
    <property type="entry name" value="PRK00129.1"/>
    <property type="match status" value="1"/>
</dbReference>
<evidence type="ECO:0000256" key="7">
    <source>
        <dbReference type="RuleBase" id="RU003825"/>
    </source>
</evidence>
<dbReference type="OrthoDB" id="738517at2759"/>
<evidence type="ECO:0000256" key="5">
    <source>
        <dbReference type="ARBA" id="ARBA00022777"/>
    </source>
</evidence>
<proteinExistence type="inferred from homology"/>
<feature type="domain" description="Phosphoribulokinase/uridine kinase" evidence="8">
    <location>
        <begin position="29"/>
        <end position="216"/>
    </location>
</feature>
<dbReference type="FunFam" id="3.40.50.2020:FF:000010">
    <property type="entry name" value="Uridine-cytidine kinase"/>
    <property type="match status" value="1"/>
</dbReference>
<dbReference type="UniPathway" id="UPA00574">
    <property type="reaction ID" value="UER00637"/>
</dbReference>
<keyword evidence="3 7" id="KW-0808">Transferase</keyword>
<dbReference type="GO" id="GO:0005524">
    <property type="term" value="F:ATP binding"/>
    <property type="evidence" value="ECO:0007669"/>
    <property type="project" value="UniProtKB-KW"/>
</dbReference>
<evidence type="ECO:0000313" key="10">
    <source>
        <dbReference type="EMBL" id="CDS13427.1"/>
    </source>
</evidence>
<comment type="catalytic activity">
    <reaction evidence="7">
        <text>cytidine + ATP = CMP + ADP + H(+)</text>
        <dbReference type="Rhea" id="RHEA:24674"/>
        <dbReference type="ChEBI" id="CHEBI:15378"/>
        <dbReference type="ChEBI" id="CHEBI:17562"/>
        <dbReference type="ChEBI" id="CHEBI:30616"/>
        <dbReference type="ChEBI" id="CHEBI:60377"/>
        <dbReference type="ChEBI" id="CHEBI:456216"/>
        <dbReference type="EC" id="2.7.1.48"/>
    </reaction>
</comment>
<keyword evidence="4 7" id="KW-0547">Nucleotide-binding</keyword>
<dbReference type="InterPro" id="IPR027417">
    <property type="entry name" value="P-loop_NTPase"/>
</dbReference>
<evidence type="ECO:0000256" key="4">
    <source>
        <dbReference type="ARBA" id="ARBA00022741"/>
    </source>
</evidence>
<dbReference type="InterPro" id="IPR000836">
    <property type="entry name" value="PRTase_dom"/>
</dbReference>
<dbReference type="GO" id="GO:0043771">
    <property type="term" value="F:cytidine kinase activity"/>
    <property type="evidence" value="ECO:0007669"/>
    <property type="project" value="RHEA"/>
</dbReference>
<evidence type="ECO:0000256" key="3">
    <source>
        <dbReference type="ARBA" id="ARBA00022679"/>
    </source>
</evidence>
<gene>
    <name evidence="10" type="ORF">LRAMOSA05604</name>
</gene>
<name>A0A077X321_9FUNG</name>
<accession>A0A077X321</accession>
<evidence type="ECO:0000259" key="8">
    <source>
        <dbReference type="Pfam" id="PF00485"/>
    </source>
</evidence>
<keyword evidence="5 7" id="KW-0418">Kinase</keyword>
<evidence type="ECO:0000256" key="6">
    <source>
        <dbReference type="ARBA" id="ARBA00022840"/>
    </source>
</evidence>
<dbReference type="CDD" id="cd02023">
    <property type="entry name" value="UMPK"/>
    <property type="match status" value="1"/>
</dbReference>
<comment type="pathway">
    <text evidence="7">Pyrimidine metabolism; CTP biosynthesis via salvage pathway; CTP from cytidine: step 1/3.</text>
</comment>
<dbReference type="NCBIfam" id="TIGR00235">
    <property type="entry name" value="udk"/>
    <property type="match status" value="1"/>
</dbReference>
<dbReference type="Pfam" id="PF14681">
    <property type="entry name" value="UPRTase"/>
    <property type="match status" value="1"/>
</dbReference>
<evidence type="ECO:0000256" key="2">
    <source>
        <dbReference type="ARBA" id="ARBA00005408"/>
    </source>
</evidence>
<organism evidence="10">
    <name type="scientific">Lichtheimia ramosa</name>
    <dbReference type="NCBI Taxonomy" id="688394"/>
    <lineage>
        <taxon>Eukaryota</taxon>
        <taxon>Fungi</taxon>
        <taxon>Fungi incertae sedis</taxon>
        <taxon>Mucoromycota</taxon>
        <taxon>Mucoromycotina</taxon>
        <taxon>Mucoromycetes</taxon>
        <taxon>Mucorales</taxon>
        <taxon>Lichtheimiaceae</taxon>
        <taxon>Lichtheimia</taxon>
    </lineage>
</organism>
<dbReference type="InterPro" id="IPR029057">
    <property type="entry name" value="PRTase-like"/>
</dbReference>
<dbReference type="PRINTS" id="PR00988">
    <property type="entry name" value="URIDINKINASE"/>
</dbReference>
<reference evidence="10" key="1">
    <citation type="journal article" date="2014" name="Genome Announc.">
        <title>De novo whole-genome sequence and genome annotation of Lichtheimia ramosa.</title>
        <authorList>
            <person name="Linde J."/>
            <person name="Schwartze V."/>
            <person name="Binder U."/>
            <person name="Lass-Florl C."/>
            <person name="Voigt K."/>
            <person name="Horn F."/>
        </authorList>
    </citation>
    <scope>NUCLEOTIDE SEQUENCE</scope>
    <source>
        <strain evidence="10">JMRC FSU:6197</strain>
    </source>
</reference>
<dbReference type="FunFam" id="3.40.50.300:FF:002070">
    <property type="entry name" value="Uridine kinase"/>
    <property type="match status" value="1"/>
</dbReference>
<dbReference type="Gene3D" id="3.40.50.300">
    <property type="entry name" value="P-loop containing nucleotide triphosphate hydrolases"/>
    <property type="match status" value="1"/>
</dbReference>
<comment type="similarity">
    <text evidence="2 7">Belongs to the uridine kinase family.</text>
</comment>
<dbReference type="InterPro" id="IPR000764">
    <property type="entry name" value="Uridine_kinase-like"/>
</dbReference>
<dbReference type="PANTHER" id="PTHR10285">
    <property type="entry name" value="URIDINE KINASE"/>
    <property type="match status" value="1"/>
</dbReference>
<dbReference type="EC" id="2.7.1.48" evidence="7"/>
<sequence length="465" mass="51765">MGEKKILRLNSSGRSPWYHVDGTITESYVIGVAGGSGSGKTSVAERILKNLNVPWVVIVSMDSFYNVLSPEQSALAHANNFDFDHPSAFDYDLLYDALCKLKHGKSVNIPVYDFSLHARADKTTSIYGANVIIFEGIYALYDKRIRDLMDLKIFVDTDADIRLARRLQRDIAERGRDKEGILQQYSRFVKPAFDDHIQPTVKHADVIIPRGLENVVAIDLITKHVQKQLNERRMHLRWDLANTPIDNEVPPDVVVLPTTNQIKGMHTILRDRTTSRDEFIFYAERLSTLIVEAALNLLPFKETTVTTPIGAQYKGTAFTEKICGVSILRAGGTMETGLRRVCNDVAIGKLLIQTDPSTGEPQLHYCKIPSDVKDYQVVLMDATIGTGAAGLMAIRVLLDHDVPEENIIFTVYLAAPVGLNVIAKAFPKVKIVTSMVDPVLSKETLYIEPGIGNFGDRYFGTEDGE</sequence>
<dbReference type="SUPFAM" id="SSF53271">
    <property type="entry name" value="PRTase-like"/>
    <property type="match status" value="1"/>
</dbReference>
<dbReference type="Pfam" id="PF00485">
    <property type="entry name" value="PRK"/>
    <property type="match status" value="1"/>
</dbReference>
<keyword evidence="6 7" id="KW-0067">ATP-binding</keyword>
<dbReference type="Gene3D" id="3.40.50.2020">
    <property type="match status" value="1"/>
</dbReference>
<dbReference type="UniPathway" id="UPA00579">
    <property type="reaction ID" value="UER00640"/>
</dbReference>
<feature type="domain" description="Phosphoribosyltransferase" evidence="9">
    <location>
        <begin position="258"/>
        <end position="461"/>
    </location>
</feature>